<dbReference type="SUPFAM" id="SSF47616">
    <property type="entry name" value="GST C-terminal domain-like"/>
    <property type="match status" value="1"/>
</dbReference>
<dbReference type="Proteomes" id="UP000015105">
    <property type="component" value="Chromosome 7D"/>
</dbReference>
<evidence type="ECO:0000313" key="7">
    <source>
        <dbReference type="Proteomes" id="UP000015105"/>
    </source>
</evidence>
<dbReference type="GO" id="GO:0004364">
    <property type="term" value="F:glutathione transferase activity"/>
    <property type="evidence" value="ECO:0007669"/>
    <property type="project" value="UniProtKB-EC"/>
</dbReference>
<evidence type="ECO:0000259" key="5">
    <source>
        <dbReference type="PROSITE" id="PS50405"/>
    </source>
</evidence>
<dbReference type="STRING" id="200361.A0A453QEQ4"/>
<reference evidence="6" key="3">
    <citation type="journal article" date="2017" name="Nature">
        <title>Genome sequence of the progenitor of the wheat D genome Aegilops tauschii.</title>
        <authorList>
            <person name="Luo M.C."/>
            <person name="Gu Y.Q."/>
            <person name="Puiu D."/>
            <person name="Wang H."/>
            <person name="Twardziok S.O."/>
            <person name="Deal K.R."/>
            <person name="Huo N."/>
            <person name="Zhu T."/>
            <person name="Wang L."/>
            <person name="Wang Y."/>
            <person name="McGuire P.E."/>
            <person name="Liu S."/>
            <person name="Long H."/>
            <person name="Ramasamy R.K."/>
            <person name="Rodriguez J.C."/>
            <person name="Van S.L."/>
            <person name="Yuan L."/>
            <person name="Wang Z."/>
            <person name="Xia Z."/>
            <person name="Xiao L."/>
            <person name="Anderson O.D."/>
            <person name="Ouyang S."/>
            <person name="Liang Y."/>
            <person name="Zimin A.V."/>
            <person name="Pertea G."/>
            <person name="Qi P."/>
            <person name="Bennetzen J.L."/>
            <person name="Dai X."/>
            <person name="Dawson M.W."/>
            <person name="Muller H.G."/>
            <person name="Kugler K."/>
            <person name="Rivarola-Duarte L."/>
            <person name="Spannagl M."/>
            <person name="Mayer K.F.X."/>
            <person name="Lu F.H."/>
            <person name="Bevan M.W."/>
            <person name="Leroy P."/>
            <person name="Li P."/>
            <person name="You F.M."/>
            <person name="Sun Q."/>
            <person name="Liu Z."/>
            <person name="Lyons E."/>
            <person name="Wicker T."/>
            <person name="Salzberg S.L."/>
            <person name="Devos K.M."/>
            <person name="Dvorak J."/>
        </authorList>
    </citation>
    <scope>NUCLEOTIDE SEQUENCE [LARGE SCALE GENOMIC DNA]</scope>
    <source>
        <strain evidence="6">cv. AL8/78</strain>
    </source>
</reference>
<dbReference type="SUPFAM" id="SSF52833">
    <property type="entry name" value="Thioredoxin-like"/>
    <property type="match status" value="1"/>
</dbReference>
<dbReference type="PANTHER" id="PTHR11260">
    <property type="entry name" value="GLUTATHIONE S-TRANSFERASE, GST, SUPERFAMILY, GST DOMAIN CONTAINING"/>
    <property type="match status" value="1"/>
</dbReference>
<dbReference type="AlphaFoldDB" id="A0A453QEQ4"/>
<comment type="catalytic activity">
    <reaction evidence="3">
        <text>RX + glutathione = an S-substituted glutathione + a halide anion + H(+)</text>
        <dbReference type="Rhea" id="RHEA:16437"/>
        <dbReference type="ChEBI" id="CHEBI:15378"/>
        <dbReference type="ChEBI" id="CHEBI:16042"/>
        <dbReference type="ChEBI" id="CHEBI:17792"/>
        <dbReference type="ChEBI" id="CHEBI:57925"/>
        <dbReference type="ChEBI" id="CHEBI:90779"/>
        <dbReference type="EC" id="2.5.1.18"/>
    </reaction>
</comment>
<dbReference type="EC" id="2.5.1.18" evidence="1"/>
<dbReference type="GO" id="GO:0006749">
    <property type="term" value="P:glutathione metabolic process"/>
    <property type="evidence" value="ECO:0007669"/>
    <property type="project" value="InterPro"/>
</dbReference>
<reference evidence="7" key="2">
    <citation type="journal article" date="2017" name="Nat. Plants">
        <title>The Aegilops tauschii genome reveals multiple impacts of transposons.</title>
        <authorList>
            <person name="Zhao G."/>
            <person name="Zou C."/>
            <person name="Li K."/>
            <person name="Wang K."/>
            <person name="Li T."/>
            <person name="Gao L."/>
            <person name="Zhang X."/>
            <person name="Wang H."/>
            <person name="Yang Z."/>
            <person name="Liu X."/>
            <person name="Jiang W."/>
            <person name="Mao L."/>
            <person name="Kong X."/>
            <person name="Jiao Y."/>
            <person name="Jia J."/>
        </authorList>
    </citation>
    <scope>NUCLEOTIDE SEQUENCE [LARGE SCALE GENOMIC DNA]</scope>
    <source>
        <strain evidence="7">cv. AL8/78</strain>
    </source>
</reference>
<dbReference type="InterPro" id="IPR045073">
    <property type="entry name" value="Omega/Tau-like"/>
</dbReference>
<dbReference type="Gene3D" id="3.40.30.10">
    <property type="entry name" value="Glutaredoxin"/>
    <property type="match status" value="1"/>
</dbReference>
<accession>A0A453QEQ4</accession>
<dbReference type="EnsemblPlants" id="AET7Gv20074400.1">
    <property type="protein sequence ID" value="AET7Gv20074400.1"/>
    <property type="gene ID" value="AET7Gv20074400"/>
</dbReference>
<reference evidence="6" key="4">
    <citation type="submission" date="2019-03" db="UniProtKB">
        <authorList>
            <consortium name="EnsemblPlants"/>
        </authorList>
    </citation>
    <scope>IDENTIFICATION</scope>
</reference>
<dbReference type="InterPro" id="IPR036249">
    <property type="entry name" value="Thioredoxin-like_sf"/>
</dbReference>
<dbReference type="PROSITE" id="PS50405">
    <property type="entry name" value="GST_CTER"/>
    <property type="match status" value="1"/>
</dbReference>
<evidence type="ECO:0000256" key="3">
    <source>
        <dbReference type="ARBA" id="ARBA00047960"/>
    </source>
</evidence>
<dbReference type="Pfam" id="PF02798">
    <property type="entry name" value="GST_N"/>
    <property type="match status" value="1"/>
</dbReference>
<keyword evidence="2" id="KW-0808">Transferase</keyword>
<evidence type="ECO:0000256" key="1">
    <source>
        <dbReference type="ARBA" id="ARBA00012452"/>
    </source>
</evidence>
<proteinExistence type="predicted"/>
<reference evidence="7" key="1">
    <citation type="journal article" date="2014" name="Science">
        <title>Ancient hybridizations among the ancestral genomes of bread wheat.</title>
        <authorList>
            <consortium name="International Wheat Genome Sequencing Consortium,"/>
            <person name="Marcussen T."/>
            <person name="Sandve S.R."/>
            <person name="Heier L."/>
            <person name="Spannagl M."/>
            <person name="Pfeifer M."/>
            <person name="Jakobsen K.S."/>
            <person name="Wulff B.B."/>
            <person name="Steuernagel B."/>
            <person name="Mayer K.F."/>
            <person name="Olsen O.A."/>
        </authorList>
    </citation>
    <scope>NUCLEOTIDE SEQUENCE [LARGE SCALE GENOMIC DNA]</scope>
    <source>
        <strain evidence="7">cv. AL8/78</strain>
    </source>
</reference>
<name>A0A453QEQ4_AEGTS</name>
<feature type="domain" description="GST N-terminal" evidence="4">
    <location>
        <begin position="5"/>
        <end position="87"/>
    </location>
</feature>
<dbReference type="SFLD" id="SFLDG00358">
    <property type="entry name" value="Main_(cytGST)"/>
    <property type="match status" value="1"/>
</dbReference>
<dbReference type="CDD" id="cd03058">
    <property type="entry name" value="GST_N_Tau"/>
    <property type="match status" value="1"/>
</dbReference>
<dbReference type="PROSITE" id="PS50404">
    <property type="entry name" value="GST_NTER"/>
    <property type="match status" value="1"/>
</dbReference>
<feature type="domain" description="GST C-terminal" evidence="5">
    <location>
        <begin position="96"/>
        <end position="263"/>
    </location>
</feature>
<dbReference type="InterPro" id="IPR036282">
    <property type="entry name" value="Glutathione-S-Trfase_C_sf"/>
</dbReference>
<dbReference type="Pfam" id="PF13410">
    <property type="entry name" value="GST_C_2"/>
    <property type="match status" value="1"/>
</dbReference>
<dbReference type="Gramene" id="AET7Gv20074400.1">
    <property type="protein sequence ID" value="AET7Gv20074400.1"/>
    <property type="gene ID" value="AET7Gv20074400"/>
</dbReference>
<sequence length="268" mass="29187">MAGGEELKLLGWWAPGVSPYVLRAQMALAVKGLSYDYLPEDRWSTSDLLIASNPVYKKVPVLIHNGRPVCESLLILEYLDDAVGLAGNGKPILPADPYSRAVARFWAAYVNDKVSSFHTRITSRCAWSCTSQLALLPQLFPSCTGILKTTKQEERAGKMEETLSGLRHLEAVMAECSEGEAEAPFFGGDAIGFLDIALGCYLPWFEAAGRLAGLGPIIDPARTPKLAAWAERFSVAEPIKALLPGVDKLEEYITTALYPKWNIAVTGN</sequence>
<reference evidence="6" key="5">
    <citation type="journal article" date="2021" name="G3 (Bethesda)">
        <title>Aegilops tauschii genome assembly Aet v5.0 features greater sequence contiguity and improved annotation.</title>
        <authorList>
            <person name="Wang L."/>
            <person name="Zhu T."/>
            <person name="Rodriguez J.C."/>
            <person name="Deal K.R."/>
            <person name="Dubcovsky J."/>
            <person name="McGuire P.E."/>
            <person name="Lux T."/>
            <person name="Spannagl M."/>
            <person name="Mayer K.F.X."/>
            <person name="Baldrich P."/>
            <person name="Meyers B.C."/>
            <person name="Huo N."/>
            <person name="Gu Y.Q."/>
            <person name="Zhou H."/>
            <person name="Devos K.M."/>
            <person name="Bennetzen J.L."/>
            <person name="Unver T."/>
            <person name="Budak H."/>
            <person name="Gulick P.J."/>
            <person name="Galiba G."/>
            <person name="Kalapos B."/>
            <person name="Nelson D.R."/>
            <person name="Li P."/>
            <person name="You F.M."/>
            <person name="Luo M.C."/>
            <person name="Dvorak J."/>
        </authorList>
    </citation>
    <scope>NUCLEOTIDE SEQUENCE [LARGE SCALE GENOMIC DNA]</scope>
    <source>
        <strain evidence="6">cv. AL8/78</strain>
    </source>
</reference>
<dbReference type="Gene3D" id="1.20.1050.10">
    <property type="match status" value="1"/>
</dbReference>
<dbReference type="InterPro" id="IPR040079">
    <property type="entry name" value="Glutathione_S-Trfase"/>
</dbReference>
<dbReference type="GO" id="GO:0005737">
    <property type="term" value="C:cytoplasm"/>
    <property type="evidence" value="ECO:0007669"/>
    <property type="project" value="TreeGrafter"/>
</dbReference>
<dbReference type="InterPro" id="IPR004045">
    <property type="entry name" value="Glutathione_S-Trfase_N"/>
</dbReference>
<dbReference type="PANTHER" id="PTHR11260:SF525">
    <property type="entry name" value="GLUTATHIONE S-TRANSFERASE"/>
    <property type="match status" value="1"/>
</dbReference>
<protein>
    <recommendedName>
        <fullName evidence="1">glutathione transferase</fullName>
        <ecNumber evidence="1">2.5.1.18</ecNumber>
    </recommendedName>
</protein>
<dbReference type="CDD" id="cd03185">
    <property type="entry name" value="GST_C_Tau"/>
    <property type="match status" value="1"/>
</dbReference>
<evidence type="ECO:0000313" key="6">
    <source>
        <dbReference type="EnsemblPlants" id="AET7Gv20074400.1"/>
    </source>
</evidence>
<evidence type="ECO:0000256" key="2">
    <source>
        <dbReference type="ARBA" id="ARBA00022679"/>
    </source>
</evidence>
<dbReference type="InterPro" id="IPR010987">
    <property type="entry name" value="Glutathione-S-Trfase_C-like"/>
</dbReference>
<evidence type="ECO:0000259" key="4">
    <source>
        <dbReference type="PROSITE" id="PS50404"/>
    </source>
</evidence>
<dbReference type="SFLD" id="SFLDS00019">
    <property type="entry name" value="Glutathione_Transferase_(cytos"/>
    <property type="match status" value="1"/>
</dbReference>
<keyword evidence="7" id="KW-1185">Reference proteome</keyword>
<dbReference type="InterPro" id="IPR045074">
    <property type="entry name" value="GST_C_Tau"/>
</dbReference>
<organism evidence="6 7">
    <name type="scientific">Aegilops tauschii subsp. strangulata</name>
    <name type="common">Goatgrass</name>
    <dbReference type="NCBI Taxonomy" id="200361"/>
    <lineage>
        <taxon>Eukaryota</taxon>
        <taxon>Viridiplantae</taxon>
        <taxon>Streptophyta</taxon>
        <taxon>Embryophyta</taxon>
        <taxon>Tracheophyta</taxon>
        <taxon>Spermatophyta</taxon>
        <taxon>Magnoliopsida</taxon>
        <taxon>Liliopsida</taxon>
        <taxon>Poales</taxon>
        <taxon>Poaceae</taxon>
        <taxon>BOP clade</taxon>
        <taxon>Pooideae</taxon>
        <taxon>Triticodae</taxon>
        <taxon>Triticeae</taxon>
        <taxon>Triticinae</taxon>
        <taxon>Aegilops</taxon>
    </lineage>
</organism>